<keyword evidence="3" id="KW-1185">Reference proteome</keyword>
<reference evidence="3" key="1">
    <citation type="submission" date="2022-10" db="EMBL/GenBank/DDBJ databases">
        <title>Genome assembly of Pristionchus species.</title>
        <authorList>
            <person name="Yoshida K."/>
            <person name="Sommer R.J."/>
        </authorList>
    </citation>
    <scope>NUCLEOTIDE SEQUENCE [LARGE SCALE GENOMIC DNA]</scope>
    <source>
        <strain evidence="3">RS5460</strain>
    </source>
</reference>
<gene>
    <name evidence="2" type="ORF">PMAYCL1PPCAC_16288</name>
</gene>
<comment type="caution">
    <text evidence="2">The sequence shown here is derived from an EMBL/GenBank/DDBJ whole genome shotgun (WGS) entry which is preliminary data.</text>
</comment>
<organism evidence="2 3">
    <name type="scientific">Pristionchus mayeri</name>
    <dbReference type="NCBI Taxonomy" id="1317129"/>
    <lineage>
        <taxon>Eukaryota</taxon>
        <taxon>Metazoa</taxon>
        <taxon>Ecdysozoa</taxon>
        <taxon>Nematoda</taxon>
        <taxon>Chromadorea</taxon>
        <taxon>Rhabditida</taxon>
        <taxon>Rhabditina</taxon>
        <taxon>Diplogasteromorpha</taxon>
        <taxon>Diplogasteroidea</taxon>
        <taxon>Neodiplogasteridae</taxon>
        <taxon>Pristionchus</taxon>
    </lineage>
</organism>
<dbReference type="Proteomes" id="UP001328107">
    <property type="component" value="Unassembled WGS sequence"/>
</dbReference>
<sequence>SSPSPSPLPSTMCFCCGCCINKEPISKRAPPKQTDSATSSKRAVTKQPGGSSNNATVAGSVEQRTKKDCENYENVSIRK</sequence>
<evidence type="ECO:0000256" key="1">
    <source>
        <dbReference type="SAM" id="MobiDB-lite"/>
    </source>
</evidence>
<dbReference type="AlphaFoldDB" id="A0AAN5HZ27"/>
<evidence type="ECO:0000313" key="2">
    <source>
        <dbReference type="EMBL" id="GMR46093.1"/>
    </source>
</evidence>
<protein>
    <submittedName>
        <fullName evidence="2">Uncharacterized protein</fullName>
    </submittedName>
</protein>
<feature type="compositionally biased region" description="Polar residues" evidence="1">
    <location>
        <begin position="33"/>
        <end position="57"/>
    </location>
</feature>
<proteinExistence type="predicted"/>
<feature type="non-terminal residue" evidence="2">
    <location>
        <position position="1"/>
    </location>
</feature>
<dbReference type="EMBL" id="BTRK01000004">
    <property type="protein sequence ID" value="GMR46093.1"/>
    <property type="molecule type" value="Genomic_DNA"/>
</dbReference>
<evidence type="ECO:0000313" key="3">
    <source>
        <dbReference type="Proteomes" id="UP001328107"/>
    </source>
</evidence>
<accession>A0AAN5HZ27</accession>
<feature type="region of interest" description="Disordered" evidence="1">
    <location>
        <begin position="24"/>
        <end position="65"/>
    </location>
</feature>
<name>A0AAN5HZ27_9BILA</name>